<evidence type="ECO:0000256" key="3">
    <source>
        <dbReference type="ARBA" id="ARBA00008770"/>
    </source>
</evidence>
<dbReference type="EC" id="3.1.3.12" evidence="6"/>
<dbReference type="UniPathway" id="UPA00299"/>
<dbReference type="PANTHER" id="PTHR43768:SF3">
    <property type="entry name" value="TREHALOSE 6-PHOSPHATE PHOSPHATASE"/>
    <property type="match status" value="1"/>
</dbReference>
<dbReference type="AlphaFoldDB" id="A0A7G7YM51"/>
<dbReference type="RefSeq" id="WP_185769443.1">
    <property type="nucleotide sequence ID" value="NZ_CP046883.1"/>
</dbReference>
<dbReference type="GO" id="GO:0005992">
    <property type="term" value="P:trehalose biosynthetic process"/>
    <property type="evidence" value="ECO:0007669"/>
    <property type="project" value="UniProtKB-UniPathway"/>
</dbReference>
<accession>A0A7G7YM51</accession>
<feature type="compositionally biased region" description="Polar residues" evidence="7">
    <location>
        <begin position="1"/>
        <end position="13"/>
    </location>
</feature>
<dbReference type="NCBIfam" id="TIGR00685">
    <property type="entry name" value="T6PP"/>
    <property type="match status" value="1"/>
</dbReference>
<feature type="compositionally biased region" description="Basic and acidic residues" evidence="7">
    <location>
        <begin position="14"/>
        <end position="26"/>
    </location>
</feature>
<evidence type="ECO:0000313" key="8">
    <source>
        <dbReference type="EMBL" id="QNH95571.1"/>
    </source>
</evidence>
<dbReference type="InterPro" id="IPR003337">
    <property type="entry name" value="Trehalose_PPase"/>
</dbReference>
<evidence type="ECO:0000256" key="5">
    <source>
        <dbReference type="ARBA" id="ARBA00024179"/>
    </source>
</evidence>
<proteinExistence type="inferred from homology"/>
<evidence type="ECO:0000256" key="4">
    <source>
        <dbReference type="ARBA" id="ARBA00022801"/>
    </source>
</evidence>
<dbReference type="InterPro" id="IPR006379">
    <property type="entry name" value="HAD-SF_hydro_IIB"/>
</dbReference>
<gene>
    <name evidence="8" type="primary">otsB</name>
    <name evidence="8" type="ORF">GP473_01635</name>
</gene>
<dbReference type="InterPro" id="IPR023214">
    <property type="entry name" value="HAD_sf"/>
</dbReference>
<keyword evidence="9" id="KW-1185">Reference proteome</keyword>
<dbReference type="InterPro" id="IPR044651">
    <property type="entry name" value="OTSB-like"/>
</dbReference>
<feature type="compositionally biased region" description="Polar residues" evidence="7">
    <location>
        <begin position="35"/>
        <end position="52"/>
    </location>
</feature>
<evidence type="ECO:0000256" key="1">
    <source>
        <dbReference type="ARBA" id="ARBA00000500"/>
    </source>
</evidence>
<comment type="pathway">
    <text evidence="2 6">Glycan biosynthesis; trehalose biosynthesis.</text>
</comment>
<dbReference type="Gene3D" id="3.40.50.1000">
    <property type="entry name" value="HAD superfamily/HAD-like"/>
    <property type="match status" value="1"/>
</dbReference>
<dbReference type="SUPFAM" id="SSF56784">
    <property type="entry name" value="HAD-like"/>
    <property type="match status" value="1"/>
</dbReference>
<dbReference type="EMBL" id="CP046883">
    <property type="protein sequence ID" value="QNH95571.1"/>
    <property type="molecule type" value="Genomic_DNA"/>
</dbReference>
<dbReference type="GO" id="GO:0046872">
    <property type="term" value="F:metal ion binding"/>
    <property type="evidence" value="ECO:0007669"/>
    <property type="project" value="UniProtKB-KW"/>
</dbReference>
<comment type="catalytic activity">
    <reaction evidence="1 6">
        <text>alpha,alpha-trehalose 6-phosphate + H2O = alpha,alpha-trehalose + phosphate</text>
        <dbReference type="Rhea" id="RHEA:23420"/>
        <dbReference type="ChEBI" id="CHEBI:15377"/>
        <dbReference type="ChEBI" id="CHEBI:16551"/>
        <dbReference type="ChEBI" id="CHEBI:43474"/>
        <dbReference type="ChEBI" id="CHEBI:58429"/>
        <dbReference type="EC" id="3.1.3.12"/>
    </reaction>
</comment>
<keyword evidence="4 6" id="KW-0378">Hydrolase</keyword>
<comment type="cofactor">
    <cofactor evidence="6">
        <name>Mg(2+)</name>
        <dbReference type="ChEBI" id="CHEBI:18420"/>
    </cofactor>
</comment>
<comment type="function">
    <text evidence="5 6">Removes the phosphate from trehalose 6-phosphate to produce free trehalose.</text>
</comment>
<reference evidence="8 9" key="1">
    <citation type="submission" date="2019-12" db="EMBL/GenBank/DDBJ databases">
        <title>Corynebacterium sp. nov., isolated from feces of the Anser Albifrons in China.</title>
        <authorList>
            <person name="Liu Q."/>
        </authorList>
    </citation>
    <scope>NUCLEOTIDE SEQUENCE [LARGE SCALE GENOMIC DNA]</scope>
    <source>
        <strain evidence="8 9">23H37-10</strain>
    </source>
</reference>
<organism evidence="8 9">
    <name type="scientific">Corynebacterium anserum</name>
    <dbReference type="NCBI Taxonomy" id="2684406"/>
    <lineage>
        <taxon>Bacteria</taxon>
        <taxon>Bacillati</taxon>
        <taxon>Actinomycetota</taxon>
        <taxon>Actinomycetes</taxon>
        <taxon>Mycobacteriales</taxon>
        <taxon>Corynebacteriaceae</taxon>
        <taxon>Corynebacterium</taxon>
    </lineage>
</organism>
<feature type="region of interest" description="Disordered" evidence="7">
    <location>
        <begin position="1"/>
        <end position="76"/>
    </location>
</feature>
<keyword evidence="6" id="KW-0460">Magnesium</keyword>
<dbReference type="Gene3D" id="3.30.70.1020">
    <property type="entry name" value="Trehalose-6-phosphate phosphatase related protein, domain 2"/>
    <property type="match status" value="1"/>
</dbReference>
<dbReference type="PANTHER" id="PTHR43768">
    <property type="entry name" value="TREHALOSE 6-PHOSPHATE PHOSPHATASE"/>
    <property type="match status" value="1"/>
</dbReference>
<dbReference type="Pfam" id="PF02358">
    <property type="entry name" value="Trehalose_PPase"/>
    <property type="match status" value="1"/>
</dbReference>
<dbReference type="GO" id="GO:0004805">
    <property type="term" value="F:trehalose-phosphatase activity"/>
    <property type="evidence" value="ECO:0007669"/>
    <property type="project" value="UniProtKB-EC"/>
</dbReference>
<dbReference type="Proteomes" id="UP000515275">
    <property type="component" value="Chromosome"/>
</dbReference>
<dbReference type="InterPro" id="IPR036412">
    <property type="entry name" value="HAD-like_sf"/>
</dbReference>
<name>A0A7G7YM51_9CORY</name>
<sequence>MTNQSGYNTSPENASHKCDVEGESIMKNDAASLDISKTSTRGPQEDATNPQGHSAPPQEEVTKSHGVAGNTKEPTAPVTEHDLKYLGGAPQLVVAMDFDGTLAPFSDDPSACRAEDGAIEALTELSQIPGTTVVVISGRNLTQLSDVTGLDPQRASEASSPGDGIIRMVGSHGAEAADQPTSDLSETQRTQLTKLKQFAEDQAKRTPGMWVEYKPFSVSLHVRTAEDKTIASAAVSEFQRFAQRTPGSKITLGKDIFEVAVSQATKGSYMSELLERMSPPVDAVVFAGDDTTDETVMAILHKERDISIKVGEGSSQGNRRLDDCVAVRDFLVRLASIRSSMISSLHS</sequence>
<evidence type="ECO:0000313" key="9">
    <source>
        <dbReference type="Proteomes" id="UP000515275"/>
    </source>
</evidence>
<keyword evidence="6" id="KW-0479">Metal-binding</keyword>
<evidence type="ECO:0000256" key="6">
    <source>
        <dbReference type="RuleBase" id="RU361117"/>
    </source>
</evidence>
<protein>
    <recommendedName>
        <fullName evidence="6">Trehalose 6-phosphate phosphatase</fullName>
        <ecNumber evidence="6">3.1.3.12</ecNumber>
    </recommendedName>
</protein>
<dbReference type="NCBIfam" id="TIGR01484">
    <property type="entry name" value="HAD-SF-IIB"/>
    <property type="match status" value="1"/>
</dbReference>
<dbReference type="KEGG" id="cans:GP473_01635"/>
<comment type="similarity">
    <text evidence="3 6">Belongs to the trehalose phosphatase family.</text>
</comment>
<evidence type="ECO:0000256" key="7">
    <source>
        <dbReference type="SAM" id="MobiDB-lite"/>
    </source>
</evidence>
<evidence type="ECO:0000256" key="2">
    <source>
        <dbReference type="ARBA" id="ARBA00005199"/>
    </source>
</evidence>